<evidence type="ECO:0000313" key="3">
    <source>
        <dbReference type="Proteomes" id="UP000426009"/>
    </source>
</evidence>
<feature type="transmembrane region" description="Helical" evidence="1">
    <location>
        <begin position="24"/>
        <end position="41"/>
    </location>
</feature>
<name>A0A653FWW2_9CAUD</name>
<dbReference type="GeneID" id="56215578"/>
<keyword evidence="3" id="KW-1185">Reference proteome</keyword>
<proteinExistence type="predicted"/>
<keyword evidence="1" id="KW-0472">Membrane</keyword>
<evidence type="ECO:0000256" key="1">
    <source>
        <dbReference type="SAM" id="Phobius"/>
    </source>
</evidence>
<accession>A0A653FWW2</accession>
<organism evidence="2 3">
    <name type="scientific">Escherichia phage ev099</name>
    <dbReference type="NCBI Taxonomy" id="2847061"/>
    <lineage>
        <taxon>Viruses</taxon>
        <taxon>Duplodnaviria</taxon>
        <taxon>Heunggongvirae</taxon>
        <taxon>Uroviricota</taxon>
        <taxon>Caudoviricetes</taxon>
        <taxon>Radostvirus</taxon>
        <taxon>Radostvirus ev099</taxon>
    </lineage>
</organism>
<keyword evidence="1" id="KW-0812">Transmembrane</keyword>
<evidence type="ECO:0000313" key="2">
    <source>
        <dbReference type="EMBL" id="VUF54216.1"/>
    </source>
</evidence>
<protein>
    <submittedName>
        <fullName evidence="2">Uncharacterized protein</fullName>
    </submittedName>
</protein>
<dbReference type="EMBL" id="LR597635">
    <property type="protein sequence ID" value="VUF54216.1"/>
    <property type="molecule type" value="Genomic_DNA"/>
</dbReference>
<sequence>MAVIYGGSIIRQFNLNQLKITSEIIYWLFVEVFLCICGGVLNTR</sequence>
<dbReference type="Proteomes" id="UP000426009">
    <property type="component" value="Chromosome"/>
</dbReference>
<dbReference type="KEGG" id="vg:56215578"/>
<reference evidence="3" key="1">
    <citation type="submission" date="2019-06" db="EMBL/GenBank/DDBJ databases">
        <authorList>
            <person name="Petit M.-A."/>
            <person name="Lossouarn J."/>
        </authorList>
    </citation>
    <scope>NUCLEOTIDE SEQUENCE [LARGE SCALE GENOMIC DNA]</scope>
</reference>
<keyword evidence="1" id="KW-1133">Transmembrane helix</keyword>
<dbReference type="RefSeq" id="YP_009909962.1">
    <property type="nucleotide sequence ID" value="NC_049953.1"/>
</dbReference>